<keyword evidence="1" id="KW-1185">Reference proteome</keyword>
<reference evidence="2" key="1">
    <citation type="submission" date="2022-11" db="UniProtKB">
        <authorList>
            <consortium name="WormBaseParasite"/>
        </authorList>
    </citation>
    <scope>IDENTIFICATION</scope>
</reference>
<dbReference type="Proteomes" id="UP000887565">
    <property type="component" value="Unplaced"/>
</dbReference>
<organism evidence="1 2">
    <name type="scientific">Romanomermis culicivorax</name>
    <name type="common">Nematode worm</name>
    <dbReference type="NCBI Taxonomy" id="13658"/>
    <lineage>
        <taxon>Eukaryota</taxon>
        <taxon>Metazoa</taxon>
        <taxon>Ecdysozoa</taxon>
        <taxon>Nematoda</taxon>
        <taxon>Enoplea</taxon>
        <taxon>Dorylaimia</taxon>
        <taxon>Mermithida</taxon>
        <taxon>Mermithoidea</taxon>
        <taxon>Mermithidae</taxon>
        <taxon>Romanomermis</taxon>
    </lineage>
</organism>
<evidence type="ECO:0000313" key="1">
    <source>
        <dbReference type="Proteomes" id="UP000887565"/>
    </source>
</evidence>
<dbReference type="AlphaFoldDB" id="A0A915JFZ1"/>
<dbReference type="WBParaSite" id="nRc.2.0.1.t24762-RA">
    <property type="protein sequence ID" value="nRc.2.0.1.t24762-RA"/>
    <property type="gene ID" value="nRc.2.0.1.g24762"/>
</dbReference>
<accession>A0A915JFZ1</accession>
<evidence type="ECO:0000313" key="2">
    <source>
        <dbReference type="WBParaSite" id="nRc.2.0.1.t24762-RA"/>
    </source>
</evidence>
<name>A0A915JFZ1_ROMCU</name>
<sequence length="61" mass="6891">MCACQGTEWINPPIHRPKGEIRDPPPFRNPILRSRTSLSGENLILDGATHTKLLTNNRSLR</sequence>
<protein>
    <submittedName>
        <fullName evidence="2">Uncharacterized protein</fullName>
    </submittedName>
</protein>
<proteinExistence type="predicted"/>